<dbReference type="PROSITE" id="PS50082">
    <property type="entry name" value="WD_REPEATS_2"/>
    <property type="match status" value="7"/>
</dbReference>
<keyword evidence="2" id="KW-0677">Repeat</keyword>
<dbReference type="Proteomes" id="UP000053477">
    <property type="component" value="Unassembled WGS sequence"/>
</dbReference>
<keyword evidence="6" id="KW-1185">Reference proteome</keyword>
<sequence>MNDYTHNGRDIGRHFVIQKSISVTFRDPAKPSDKLRVLFEDWDRTETISLDKPGKVDSQTRCWTLGREILVFPGDNLTLQIQMDKGKHPMKLFKRRGNDEPQFDECQIEYDDIKKEFGNGRQIVVSAISVIKGSYTVSLEVVEGNIDRIVDMDSNVALDPLMPKHVEGLIDSAQSLLENAQSLQSVLENIPVTEEACRFLESTVIALGDAHPLAKAIASALIIPFKWLRKEAKYKKELEDMAQAMLFTCKCLMDVRYHTKTTLANDMFKSTLKLLRNAAVFVDVYCGKGRIEQFIGAQFPSRLAKFRKDLIKQKNEFQIAMILQIARDVDSTALMSSDDFLRKRLNPANQDPLGEGCLEDTRKNVLKKIWDWLDSTKSVEKILWVVGAPGAGKTTVATSIANDLKERGRPCSKFFAKRDISHLSDARRIWPSIAFSFADRHDGVKAALMLALRDKRNTDVQDDTVFVQFQKLLQGPLETDQKEAGSRSPEVPYPTIILDGVDECYSEDNWASLLMSLESWPDGVKLIITGRYHQDFDELLVKSSCRVDLATGGDVSTDSRDDVGMFFEKKFKEMRSRSDFKFFNLPPIWPTEAEIQEMTGYTAGLFIWADIVVNYVAATKRNAGYDPVRRLKTVLSDIRDEGRLGIKWADRVDNLYARILFEAFSGPQGDMDETEKVAARRILAAILLAKEPLRKEDLVELMTTDEFDSHNTVTSTLLSLKSVIPAPDGQLRLCHKSISDFLLSIERVSTTLSRFVPDESKRSSYAINADEENKQFAFACINLMRRKVSSNADEISSQGHQQPRGLSYARRHWLDHLEDAGEIYYSLLPSLKSLRDAIKAAYGRLQRFSEEVELGSSEADTLLGSICGAIDLVTRCINVNAIDQGTGYVKSPRHQLVDCAKSLDIARGHFQIAAVLRREAFSTNDAEHFLRRRLTPSNQSELDDECVPGTRTGIFSEAQEWLNNPEAPNILWISGAPGAGKSAIATSLAKEVFPRLRLCAKVFAKRDFADRSNPSNLWRTLIYDIALSHAGLRGSLMEALSEPSVKINNQSDCLTLLIQAIEGQQHLPIVAVIDGIDECFVEDNKDWRMLLRTIASCANRSPAFKVVVASRDLDDIRYALQDVSQTVCLTTGSDVFDEDNSDLEKFFRSPRAALPVTWLAEDTIQQLVKHASGSFIWAKLLVGLVRLRPDLPIEGIMNEDIHGSTKDVDVLYARVLIDTMGQMSKEERSYSRAILSAIILAKDVLRSDFLELLPPNALSENEAQAPRSAKQLFGDLSSIITVDENLRVRIPHKSFSDFFLNWDRCSKAFKRLGISREEQREYVNHGKADHANLAIACLRFMNKSLIFNAYGIPTSHALNTDIPQLEAALVNKDCALVYGCRYWGEHLGRAPRSYKNLNAIRARAHPLLRTLFHQKALHWLEILSFEKAVPSAKSSLRVAKELLEGYDDGLVVLADEFLEFVTHFEFPITEAASHIYISALPFSPSNSRISQVYAPQYPNIFSVTNGRREDWGDAPVTGDGHDSEVRSVSFFQDGSRLASGSWDHTVRIWDSRTGKAISPPFRHDSGVWSMAISPDGKLIASGNLKGALSIWDSETGARRLNLTEAHSDVTWSVAFWPDGSRIATGSKDNTVKVWDTASGELCPGPLTGHTDDVNCVVLSPDGTLIASGSRDETIRIWDATTGKPHREPLFGYSSSVLCLAFTVDGYYLASGSYDDTIHLWNVIDGFTQTSFINSGSPVCSISFSPKREILASGHGDGSLHFWNFRAGELRQSCDPIHGHTNYVNSIAFSPDGQILASGSDDKSIKIWAVPTVTTCEASHARGKSTEKPHCIASNLNQRRNQSPSDDCYIDDDGWLRDSHGKDAKVLFWVPEENRVGFWFPRNTAVIHKTVTKIDFSRFVHGENWANCVKNLESDE</sequence>
<dbReference type="PROSITE" id="PS00678">
    <property type="entry name" value="WD_REPEATS_1"/>
    <property type="match status" value="5"/>
</dbReference>
<feature type="repeat" description="WD" evidence="3">
    <location>
        <begin position="1603"/>
        <end position="1640"/>
    </location>
</feature>
<dbReference type="PROSITE" id="PS50294">
    <property type="entry name" value="WD_REPEATS_REGION"/>
    <property type="match status" value="7"/>
</dbReference>
<dbReference type="CDD" id="cd00200">
    <property type="entry name" value="WD40"/>
    <property type="match status" value="1"/>
</dbReference>
<keyword evidence="1 3" id="KW-0853">WD repeat</keyword>
<dbReference type="InterPro" id="IPR001680">
    <property type="entry name" value="WD40_rpt"/>
</dbReference>
<feature type="domain" description="NACHT" evidence="4">
    <location>
        <begin position="381"/>
        <end position="531"/>
    </location>
</feature>
<dbReference type="InterPro" id="IPR036322">
    <property type="entry name" value="WD40_repeat_dom_sf"/>
</dbReference>
<dbReference type="SMART" id="SM00320">
    <property type="entry name" value="WD40"/>
    <property type="match status" value="7"/>
</dbReference>
<name>A0A0H2RNM9_9AGAM</name>
<dbReference type="Gene3D" id="3.40.50.300">
    <property type="entry name" value="P-loop containing nucleotide triphosphate hydrolases"/>
    <property type="match status" value="2"/>
</dbReference>
<dbReference type="EMBL" id="KQ086209">
    <property type="protein sequence ID" value="KLO06411.1"/>
    <property type="molecule type" value="Genomic_DNA"/>
</dbReference>
<evidence type="ECO:0000313" key="6">
    <source>
        <dbReference type="Proteomes" id="UP000053477"/>
    </source>
</evidence>
<feature type="repeat" description="WD" evidence="3">
    <location>
        <begin position="1776"/>
        <end position="1807"/>
    </location>
</feature>
<dbReference type="InterPro" id="IPR007111">
    <property type="entry name" value="NACHT_NTPase"/>
</dbReference>
<evidence type="ECO:0000256" key="3">
    <source>
        <dbReference type="PROSITE-ProRule" id="PRU00221"/>
    </source>
</evidence>
<dbReference type="PRINTS" id="PR00320">
    <property type="entry name" value="GPROTEINBRPT"/>
</dbReference>
<proteinExistence type="predicted"/>
<organism evidence="5 6">
    <name type="scientific">Schizopora paradoxa</name>
    <dbReference type="NCBI Taxonomy" id="27342"/>
    <lineage>
        <taxon>Eukaryota</taxon>
        <taxon>Fungi</taxon>
        <taxon>Dikarya</taxon>
        <taxon>Basidiomycota</taxon>
        <taxon>Agaricomycotina</taxon>
        <taxon>Agaricomycetes</taxon>
        <taxon>Hymenochaetales</taxon>
        <taxon>Schizoporaceae</taxon>
        <taxon>Schizopora</taxon>
    </lineage>
</organism>
<feature type="repeat" description="WD" evidence="3">
    <location>
        <begin position="1560"/>
        <end position="1601"/>
    </location>
</feature>
<dbReference type="Gene3D" id="2.130.10.10">
    <property type="entry name" value="YVTN repeat-like/Quinoprotein amine dehydrogenase"/>
    <property type="match status" value="2"/>
</dbReference>
<dbReference type="PROSITE" id="PS50837">
    <property type="entry name" value="NACHT"/>
    <property type="match status" value="1"/>
</dbReference>
<accession>A0A0H2RNM9</accession>
<reference evidence="5 6" key="1">
    <citation type="submission" date="2015-04" db="EMBL/GenBank/DDBJ databases">
        <title>Complete genome sequence of Schizopora paradoxa KUC8140, a cosmopolitan wood degrader in East Asia.</title>
        <authorList>
            <consortium name="DOE Joint Genome Institute"/>
            <person name="Min B."/>
            <person name="Park H."/>
            <person name="Jang Y."/>
            <person name="Kim J.-J."/>
            <person name="Kim K.H."/>
            <person name="Pangilinan J."/>
            <person name="Lipzen A."/>
            <person name="Riley R."/>
            <person name="Grigoriev I.V."/>
            <person name="Spatafora J.W."/>
            <person name="Choi I.-G."/>
        </authorList>
    </citation>
    <scope>NUCLEOTIDE SEQUENCE [LARGE SCALE GENOMIC DNA]</scope>
    <source>
        <strain evidence="5 6">KUC8140</strain>
    </source>
</reference>
<feature type="repeat" description="WD" evidence="3">
    <location>
        <begin position="1731"/>
        <end position="1772"/>
    </location>
</feature>
<protein>
    <recommendedName>
        <fullName evidence="4">NACHT domain-containing protein</fullName>
    </recommendedName>
</protein>
<evidence type="ECO:0000256" key="1">
    <source>
        <dbReference type="ARBA" id="ARBA00022574"/>
    </source>
</evidence>
<dbReference type="SUPFAM" id="SSF52540">
    <property type="entry name" value="P-loop containing nucleoside triphosphate hydrolases"/>
    <property type="match status" value="2"/>
</dbReference>
<dbReference type="SUPFAM" id="SSF50978">
    <property type="entry name" value="WD40 repeat-like"/>
    <property type="match status" value="1"/>
</dbReference>
<dbReference type="PANTHER" id="PTHR19848:SF8">
    <property type="entry name" value="F-BOX AND WD REPEAT DOMAIN CONTAINING 7"/>
    <property type="match status" value="1"/>
</dbReference>
<dbReference type="PANTHER" id="PTHR19848">
    <property type="entry name" value="WD40 REPEAT PROTEIN"/>
    <property type="match status" value="1"/>
</dbReference>
<evidence type="ECO:0000313" key="5">
    <source>
        <dbReference type="EMBL" id="KLO06411.1"/>
    </source>
</evidence>
<dbReference type="STRING" id="27342.A0A0H2RNM9"/>
<dbReference type="InterPro" id="IPR027417">
    <property type="entry name" value="P-loop_NTPase"/>
</dbReference>
<dbReference type="Pfam" id="PF00400">
    <property type="entry name" value="WD40"/>
    <property type="match status" value="7"/>
</dbReference>
<feature type="repeat" description="WD" evidence="3">
    <location>
        <begin position="1689"/>
        <end position="1722"/>
    </location>
</feature>
<dbReference type="InterPro" id="IPR020472">
    <property type="entry name" value="WD40_PAC1"/>
</dbReference>
<dbReference type="InterPro" id="IPR015943">
    <property type="entry name" value="WD40/YVTN_repeat-like_dom_sf"/>
</dbReference>
<gene>
    <name evidence="5" type="ORF">SCHPADRAFT_690452</name>
</gene>
<dbReference type="Pfam" id="PF24883">
    <property type="entry name" value="NPHP3_N"/>
    <property type="match status" value="2"/>
</dbReference>
<dbReference type="InParanoid" id="A0A0H2RNM9"/>
<evidence type="ECO:0000259" key="4">
    <source>
        <dbReference type="PROSITE" id="PS50837"/>
    </source>
</evidence>
<dbReference type="OrthoDB" id="538223at2759"/>
<feature type="repeat" description="WD" evidence="3">
    <location>
        <begin position="1518"/>
        <end position="1559"/>
    </location>
</feature>
<dbReference type="InterPro" id="IPR056884">
    <property type="entry name" value="NPHP3-like_N"/>
</dbReference>
<feature type="repeat" description="WD" evidence="3">
    <location>
        <begin position="1646"/>
        <end position="1687"/>
    </location>
</feature>
<dbReference type="InterPro" id="IPR019775">
    <property type="entry name" value="WD40_repeat_CS"/>
</dbReference>
<evidence type="ECO:0000256" key="2">
    <source>
        <dbReference type="ARBA" id="ARBA00022737"/>
    </source>
</evidence>